<dbReference type="AlphaFoldDB" id="A0ABD1Q4Z7"/>
<gene>
    <name evidence="1" type="ORF">Adt_39412</name>
</gene>
<evidence type="ECO:0000313" key="1">
    <source>
        <dbReference type="EMBL" id="KAL2471276.1"/>
    </source>
</evidence>
<dbReference type="EMBL" id="JBFOLK010000012">
    <property type="protein sequence ID" value="KAL2471276.1"/>
    <property type="molecule type" value="Genomic_DNA"/>
</dbReference>
<protein>
    <submittedName>
        <fullName evidence="1">Uncharacterized protein</fullName>
    </submittedName>
</protein>
<keyword evidence="2" id="KW-1185">Reference proteome</keyword>
<organism evidence="1 2">
    <name type="scientific">Abeliophyllum distichum</name>
    <dbReference type="NCBI Taxonomy" id="126358"/>
    <lineage>
        <taxon>Eukaryota</taxon>
        <taxon>Viridiplantae</taxon>
        <taxon>Streptophyta</taxon>
        <taxon>Embryophyta</taxon>
        <taxon>Tracheophyta</taxon>
        <taxon>Spermatophyta</taxon>
        <taxon>Magnoliopsida</taxon>
        <taxon>eudicotyledons</taxon>
        <taxon>Gunneridae</taxon>
        <taxon>Pentapetalae</taxon>
        <taxon>asterids</taxon>
        <taxon>lamiids</taxon>
        <taxon>Lamiales</taxon>
        <taxon>Oleaceae</taxon>
        <taxon>Forsythieae</taxon>
        <taxon>Abeliophyllum</taxon>
    </lineage>
</organism>
<dbReference type="Proteomes" id="UP001604336">
    <property type="component" value="Unassembled WGS sequence"/>
</dbReference>
<evidence type="ECO:0000313" key="2">
    <source>
        <dbReference type="Proteomes" id="UP001604336"/>
    </source>
</evidence>
<proteinExistence type="predicted"/>
<name>A0ABD1Q4Z7_9LAMI</name>
<comment type="caution">
    <text evidence="1">The sequence shown here is derived from an EMBL/GenBank/DDBJ whole genome shotgun (WGS) entry which is preliminary data.</text>
</comment>
<accession>A0ABD1Q4Z7</accession>
<reference evidence="2" key="1">
    <citation type="submission" date="2024-07" db="EMBL/GenBank/DDBJ databases">
        <title>Two chromosome-level genome assemblies of Korean endemic species Abeliophyllum distichum and Forsythia ovata (Oleaceae).</title>
        <authorList>
            <person name="Jang H."/>
        </authorList>
    </citation>
    <scope>NUCLEOTIDE SEQUENCE [LARGE SCALE GENOMIC DNA]</scope>
</reference>
<sequence length="125" mass="14032">MVMSDLELELDVLGVYGIVNALPRCELKDEELDILRAIYGQAYEERRFGNLIRVLRHLMSLSITTTGAVVLDDVLSGSKTKGKGKEKVVIDLTSSGREYDASSRERRSRRMFEELVGEVGPRLSN</sequence>